<dbReference type="SUPFAM" id="SSF50494">
    <property type="entry name" value="Trypsin-like serine proteases"/>
    <property type="match status" value="1"/>
</dbReference>
<feature type="domain" description="Peptidase S1" evidence="6">
    <location>
        <begin position="77"/>
        <end position="308"/>
    </location>
</feature>
<reference evidence="7 8" key="2">
    <citation type="submission" date="2019-01" db="EMBL/GenBank/DDBJ databases">
        <title>The decoding of complex shrimp genome reveals the adaptation for benthos swimmer, frequently molting mechanism and breeding impact on genome.</title>
        <authorList>
            <person name="Sun Y."/>
            <person name="Gao Y."/>
            <person name="Yu Y."/>
        </authorList>
    </citation>
    <scope>NUCLEOTIDE SEQUENCE [LARGE SCALE GENOMIC DNA]</scope>
    <source>
        <tissue evidence="7">Muscle</tissue>
    </source>
</reference>
<dbReference type="GO" id="GO:0006508">
    <property type="term" value="P:proteolysis"/>
    <property type="evidence" value="ECO:0007669"/>
    <property type="project" value="UniProtKB-KW"/>
</dbReference>
<keyword evidence="1" id="KW-0645">Protease</keyword>
<evidence type="ECO:0000256" key="1">
    <source>
        <dbReference type="ARBA" id="ARBA00022670"/>
    </source>
</evidence>
<evidence type="ECO:0000313" key="8">
    <source>
        <dbReference type="Proteomes" id="UP000283509"/>
    </source>
</evidence>
<accession>A0A3R7QR69</accession>
<dbReference type="AlphaFoldDB" id="A0A3R7QR69"/>
<dbReference type="SMART" id="SM00020">
    <property type="entry name" value="Tryp_SPc"/>
    <property type="match status" value="1"/>
</dbReference>
<dbReference type="PROSITE" id="PS50240">
    <property type="entry name" value="TRYPSIN_DOM"/>
    <property type="match status" value="1"/>
</dbReference>
<keyword evidence="2" id="KW-0378">Hydrolase</keyword>
<feature type="region of interest" description="Disordered" evidence="5">
    <location>
        <begin position="17"/>
        <end position="61"/>
    </location>
</feature>
<evidence type="ECO:0000256" key="5">
    <source>
        <dbReference type="SAM" id="MobiDB-lite"/>
    </source>
</evidence>
<dbReference type="Proteomes" id="UP000283509">
    <property type="component" value="Unassembled WGS sequence"/>
</dbReference>
<feature type="region of interest" description="Disordered" evidence="5">
    <location>
        <begin position="339"/>
        <end position="359"/>
    </location>
</feature>
<evidence type="ECO:0000256" key="2">
    <source>
        <dbReference type="ARBA" id="ARBA00022801"/>
    </source>
</evidence>
<dbReference type="EMBL" id="QCYY01001803">
    <property type="protein sequence ID" value="ROT75192.1"/>
    <property type="molecule type" value="Genomic_DNA"/>
</dbReference>
<keyword evidence="8" id="KW-1185">Reference proteome</keyword>
<feature type="compositionally biased region" description="Pro residues" evidence="5">
    <location>
        <begin position="340"/>
        <end position="350"/>
    </location>
</feature>
<dbReference type="Gene3D" id="2.40.10.10">
    <property type="entry name" value="Trypsin-like serine proteases"/>
    <property type="match status" value="1"/>
</dbReference>
<gene>
    <name evidence="7" type="ORF">C7M84_006276</name>
</gene>
<dbReference type="PRINTS" id="PR00722">
    <property type="entry name" value="CHYMOTRYPSIN"/>
</dbReference>
<keyword evidence="3" id="KW-0720">Serine protease</keyword>
<protein>
    <submittedName>
        <fullName evidence="7">Putative proclotting enzyme isoform X2</fullName>
    </submittedName>
</protein>
<feature type="compositionally biased region" description="Basic residues" evidence="5">
    <location>
        <begin position="34"/>
        <end position="46"/>
    </location>
</feature>
<reference evidence="7 8" key="1">
    <citation type="submission" date="2018-04" db="EMBL/GenBank/DDBJ databases">
        <authorList>
            <person name="Zhang X."/>
            <person name="Yuan J."/>
            <person name="Li F."/>
            <person name="Xiang J."/>
        </authorList>
    </citation>
    <scope>NUCLEOTIDE SEQUENCE [LARGE SCALE GENOMIC DNA]</scope>
    <source>
        <tissue evidence="7">Muscle</tissue>
    </source>
</reference>
<organism evidence="7 8">
    <name type="scientific">Penaeus vannamei</name>
    <name type="common">Whiteleg shrimp</name>
    <name type="synonym">Litopenaeus vannamei</name>
    <dbReference type="NCBI Taxonomy" id="6689"/>
    <lineage>
        <taxon>Eukaryota</taxon>
        <taxon>Metazoa</taxon>
        <taxon>Ecdysozoa</taxon>
        <taxon>Arthropoda</taxon>
        <taxon>Crustacea</taxon>
        <taxon>Multicrustacea</taxon>
        <taxon>Malacostraca</taxon>
        <taxon>Eumalacostraca</taxon>
        <taxon>Eucarida</taxon>
        <taxon>Decapoda</taxon>
        <taxon>Dendrobranchiata</taxon>
        <taxon>Penaeoidea</taxon>
        <taxon>Penaeidae</taxon>
        <taxon>Penaeus</taxon>
    </lineage>
</organism>
<evidence type="ECO:0000313" key="7">
    <source>
        <dbReference type="EMBL" id="ROT75192.1"/>
    </source>
</evidence>
<dbReference type="CDD" id="cd00190">
    <property type="entry name" value="Tryp_SPc"/>
    <property type="match status" value="1"/>
</dbReference>
<evidence type="ECO:0000259" key="6">
    <source>
        <dbReference type="PROSITE" id="PS50240"/>
    </source>
</evidence>
<dbReference type="InterPro" id="IPR018114">
    <property type="entry name" value="TRYPSIN_HIS"/>
</dbReference>
<dbReference type="GO" id="GO:0004252">
    <property type="term" value="F:serine-type endopeptidase activity"/>
    <property type="evidence" value="ECO:0007669"/>
    <property type="project" value="InterPro"/>
</dbReference>
<evidence type="ECO:0000256" key="3">
    <source>
        <dbReference type="ARBA" id="ARBA00022825"/>
    </source>
</evidence>
<sequence length="359" mass="39361">MRVSTYEIHFVSSFRITKRGKKKQTAGIPPPRHYPVRRLKEHHQKKKPDSSHQSPLVRDDCPPCGQRAGVGGAGDRIVGGKDAGDFPWMAGVLMGEEEMVCGASLISRQHVLTAAHCVKAIVIGEDKIDVVLGTKLLRNGTEGTRQRIPVVEVIIHERHHPTSLAHDIAILKLKEPVDFNPKVAPICLDVEDENHNFTTAIATGWGKLTEDGEESEMLQEVELPIVPQEECEKQYSPLIIAGYFLCAGQEGKDACQSDSGGPLVAVRPDGSWLLLGLTSWGRGCGRPKYPGVFVHVPSYLTWITDKIGVDDDCGYLSHLPTPPPPTTWKPNEDCIASCFSPPPEPLPPTSRPQNAEYPT</sequence>
<dbReference type="FunFam" id="2.40.10.10:FF:000006">
    <property type="entry name" value="Serine proteinase stubble"/>
    <property type="match status" value="1"/>
</dbReference>
<keyword evidence="4" id="KW-1015">Disulfide bond</keyword>
<evidence type="ECO:0000256" key="4">
    <source>
        <dbReference type="ARBA" id="ARBA00023157"/>
    </source>
</evidence>
<dbReference type="OrthoDB" id="6355626at2759"/>
<dbReference type="InterPro" id="IPR001254">
    <property type="entry name" value="Trypsin_dom"/>
</dbReference>
<dbReference type="PROSITE" id="PS00134">
    <property type="entry name" value="TRYPSIN_HIS"/>
    <property type="match status" value="1"/>
</dbReference>
<dbReference type="InterPro" id="IPR043504">
    <property type="entry name" value="Peptidase_S1_PA_chymotrypsin"/>
</dbReference>
<dbReference type="Pfam" id="PF00089">
    <property type="entry name" value="Trypsin"/>
    <property type="match status" value="1"/>
</dbReference>
<dbReference type="PANTHER" id="PTHR24252">
    <property type="entry name" value="ACROSIN-RELATED"/>
    <property type="match status" value="1"/>
</dbReference>
<dbReference type="InterPro" id="IPR009003">
    <property type="entry name" value="Peptidase_S1_PA"/>
</dbReference>
<comment type="caution">
    <text evidence="7">The sequence shown here is derived from an EMBL/GenBank/DDBJ whole genome shotgun (WGS) entry which is preliminary data.</text>
</comment>
<name>A0A3R7QR69_PENVA</name>
<dbReference type="PANTHER" id="PTHR24252:SF7">
    <property type="entry name" value="HYALIN"/>
    <property type="match status" value="1"/>
</dbReference>
<dbReference type="InterPro" id="IPR001314">
    <property type="entry name" value="Peptidase_S1A"/>
</dbReference>
<proteinExistence type="predicted"/>